<dbReference type="Proteomes" id="UP001161669">
    <property type="component" value="Segment"/>
</dbReference>
<organism evidence="1 2">
    <name type="scientific">Acanthamoeba castellanii medusavirus J1</name>
    <dbReference type="NCBI Taxonomy" id="3114988"/>
    <lineage>
        <taxon>Viruses</taxon>
        <taxon>Varidnaviria</taxon>
        <taxon>Bamfordvirae</taxon>
        <taxon>Nucleocytoviricota</taxon>
        <taxon>Megaviricetes</taxon>
        <taxon>Mamonoviridae</taxon>
        <taxon>Medusavirus</taxon>
        <taxon>Medusavirus medusae</taxon>
    </lineage>
</organism>
<proteinExistence type="predicted"/>
<dbReference type="KEGG" id="vg:80540893"/>
<reference evidence="2" key="1">
    <citation type="journal article" date="2019" name="J. Virol.">
        <title>Medusavirus, a novel large DNA virus discovered from hot spring water.</title>
        <authorList>
            <person name="Yoshikawa G."/>
            <person name="Blanc-Mathieu R."/>
            <person name="Song C."/>
            <person name="Kayama Y."/>
            <person name="Mochizuki T."/>
            <person name="Murata K."/>
            <person name="Ogata H."/>
            <person name="Takemura M."/>
        </authorList>
    </citation>
    <scope>NUCLEOTIDE SEQUENCE [LARGE SCALE GENOMIC DNA]</scope>
</reference>
<evidence type="ECO:0000313" key="2">
    <source>
        <dbReference type="Proteomes" id="UP001161669"/>
    </source>
</evidence>
<keyword evidence="2" id="KW-1185">Reference proteome</keyword>
<evidence type="ECO:0000313" key="1">
    <source>
        <dbReference type="EMBL" id="BBI30541.1"/>
    </source>
</evidence>
<accession>A0A3T1CXJ4</accession>
<sequence>MAYRYCCKYYPRSSSPAGYDTTRALWNCKDLNDDDLETVYGGEHCRDTPADLNGCSWTFVSSATKAQVREATEKLGLVIDERERNPYPSIDPNDAPRYRPNTTFKLCRGSECKIDLTEEQADRLMRSRGACNERQQWQNVERCTVSVDAIPREMLDVFCPEKDRGPGYGRCGAFSVRRHTHE</sequence>
<protein>
    <submittedName>
        <fullName evidence="1">Uncharacterized protein</fullName>
    </submittedName>
</protein>
<dbReference type="EMBL" id="AP018495">
    <property type="protein sequence ID" value="BBI30541.1"/>
    <property type="molecule type" value="Genomic_DNA"/>
</dbReference>
<name>A0A3T1CXJ4_9VIRU</name>